<keyword evidence="2" id="KW-0812">Transmembrane</keyword>
<evidence type="ECO:0000313" key="4">
    <source>
        <dbReference type="Proteomes" id="UP000094622"/>
    </source>
</evidence>
<evidence type="ECO:0000256" key="1">
    <source>
        <dbReference type="SAM" id="MobiDB-lite"/>
    </source>
</evidence>
<proteinExistence type="predicted"/>
<feature type="region of interest" description="Disordered" evidence="1">
    <location>
        <begin position="66"/>
        <end position="100"/>
    </location>
</feature>
<feature type="transmembrane region" description="Helical" evidence="2">
    <location>
        <begin position="22"/>
        <end position="42"/>
    </location>
</feature>
<dbReference type="Proteomes" id="UP000094622">
    <property type="component" value="Unassembled WGS sequence"/>
</dbReference>
<dbReference type="AlphaFoldDB" id="A0A1E3H1H0"/>
<keyword evidence="2" id="KW-1133">Transmembrane helix</keyword>
<evidence type="ECO:0000313" key="3">
    <source>
        <dbReference type="EMBL" id="ODN70157.1"/>
    </source>
</evidence>
<feature type="region of interest" description="Disordered" evidence="1">
    <location>
        <begin position="119"/>
        <end position="140"/>
    </location>
</feature>
<dbReference type="EMBL" id="MCRJ01000060">
    <property type="protein sequence ID" value="ODN70157.1"/>
    <property type="molecule type" value="Genomic_DNA"/>
</dbReference>
<feature type="compositionally biased region" description="Basic and acidic residues" evidence="1">
    <location>
        <begin position="67"/>
        <end position="86"/>
    </location>
</feature>
<evidence type="ECO:0000256" key="2">
    <source>
        <dbReference type="SAM" id="Phobius"/>
    </source>
</evidence>
<reference evidence="3 4" key="1">
    <citation type="submission" date="2016-07" db="EMBL/GenBank/DDBJ databases">
        <title>Draft Genome Sequence of Methylobrevis pamukkalensis PK2.</title>
        <authorList>
            <person name="Vasilenko O.V."/>
            <person name="Doronina N.V."/>
            <person name="Shmareva M.N."/>
            <person name="Tarlachkov S.V."/>
            <person name="Mustakhimov I."/>
            <person name="Trotsenko Y.A."/>
        </authorList>
    </citation>
    <scope>NUCLEOTIDE SEQUENCE [LARGE SCALE GENOMIC DNA]</scope>
    <source>
        <strain evidence="3 4">PK2</strain>
    </source>
</reference>
<comment type="caution">
    <text evidence="3">The sequence shown here is derived from an EMBL/GenBank/DDBJ whole genome shotgun (WGS) entry which is preliminary data.</text>
</comment>
<name>A0A1E3H1H0_9HYPH</name>
<gene>
    <name evidence="3" type="ORF">A6302_02537</name>
</gene>
<keyword evidence="4" id="KW-1185">Reference proteome</keyword>
<keyword evidence="2" id="KW-0472">Membrane</keyword>
<protein>
    <submittedName>
        <fullName evidence="3">Uncharacterized protein</fullName>
    </submittedName>
</protein>
<sequence>MATREPTDLDMTASERQLRSGVGLRSAFAVVALIGAYLGFLLSGTGADIRRPHPGAAVHVTQAGEHLSARETTRTFLDAERPDPPRRAVPPPPGGLTPDASVLLGRLSAALLAVFPAADGPLGTSHPRAHGPRAPPSVTA</sequence>
<accession>A0A1E3H1H0</accession>
<organism evidence="3 4">
    <name type="scientific">Methylobrevis pamukkalensis</name>
    <dbReference type="NCBI Taxonomy" id="1439726"/>
    <lineage>
        <taxon>Bacteria</taxon>
        <taxon>Pseudomonadati</taxon>
        <taxon>Pseudomonadota</taxon>
        <taxon>Alphaproteobacteria</taxon>
        <taxon>Hyphomicrobiales</taxon>
        <taxon>Pleomorphomonadaceae</taxon>
        <taxon>Methylobrevis</taxon>
    </lineage>
</organism>